<dbReference type="EMBL" id="RWGY01000005">
    <property type="protein sequence ID" value="TVU42262.1"/>
    <property type="molecule type" value="Genomic_DNA"/>
</dbReference>
<keyword evidence="3" id="KW-0498">Mitosis</keyword>
<accession>A0A5J9W0K9</accession>
<dbReference type="CDD" id="cd21793">
    <property type="entry name" value="Rad21_Rec8_M_AtSYN1-like"/>
    <property type="match status" value="1"/>
</dbReference>
<comment type="caution">
    <text evidence="9">The sequence shown here is derived from an EMBL/GenBank/DDBJ whole genome shotgun (WGS) entry which is preliminary data.</text>
</comment>
<dbReference type="FunFam" id="1.10.10.580:FF:000002">
    <property type="entry name" value="Sister chromatid cohesion 1 protein 4"/>
    <property type="match status" value="1"/>
</dbReference>
<dbReference type="GO" id="GO:0005634">
    <property type="term" value="C:nucleus"/>
    <property type="evidence" value="ECO:0007669"/>
    <property type="project" value="UniProtKB-SubCell"/>
</dbReference>
<reference evidence="9 10" key="1">
    <citation type="journal article" date="2019" name="Sci. Rep.">
        <title>A high-quality genome of Eragrostis curvula grass provides insights into Poaceae evolution and supports new strategies to enhance forage quality.</title>
        <authorList>
            <person name="Carballo J."/>
            <person name="Santos B.A.C.M."/>
            <person name="Zappacosta D."/>
            <person name="Garbus I."/>
            <person name="Selva J.P."/>
            <person name="Gallo C.A."/>
            <person name="Diaz A."/>
            <person name="Albertini E."/>
            <person name="Caccamo M."/>
            <person name="Echenique V."/>
        </authorList>
    </citation>
    <scope>NUCLEOTIDE SEQUENCE [LARGE SCALE GENOMIC DNA]</scope>
    <source>
        <strain evidence="10">cv. Victoria</strain>
        <tissue evidence="9">Leaf</tissue>
    </source>
</reference>
<evidence type="ECO:0000256" key="2">
    <source>
        <dbReference type="ARBA" id="ARBA00009870"/>
    </source>
</evidence>
<evidence type="ECO:0000259" key="8">
    <source>
        <dbReference type="Pfam" id="PF04824"/>
    </source>
</evidence>
<keyword evidence="5" id="KW-0539">Nucleus</keyword>
<dbReference type="InterPro" id="IPR036390">
    <property type="entry name" value="WH_DNA-bd_sf"/>
</dbReference>
<dbReference type="SUPFAM" id="SSF46785">
    <property type="entry name" value="Winged helix' DNA-binding domain"/>
    <property type="match status" value="1"/>
</dbReference>
<comment type="similarity">
    <text evidence="2">Belongs to the rad21 family.</text>
</comment>
<dbReference type="OrthoDB" id="10071381at2759"/>
<protein>
    <recommendedName>
        <fullName evidence="8">Rad21/Rec8-like protein C-terminal eukaryotic domain-containing protein</fullName>
    </recommendedName>
</protein>
<keyword evidence="3" id="KW-0131">Cell cycle</keyword>
<dbReference type="Proteomes" id="UP000324897">
    <property type="component" value="Unassembled WGS sequence"/>
</dbReference>
<comment type="subcellular location">
    <subcellularLocation>
        <location evidence="1">Nucleus</location>
    </subcellularLocation>
</comment>
<dbReference type="InterPro" id="IPR039781">
    <property type="entry name" value="Rad21/Rec8-like"/>
</dbReference>
<organism evidence="9 10">
    <name type="scientific">Eragrostis curvula</name>
    <name type="common">weeping love grass</name>
    <dbReference type="NCBI Taxonomy" id="38414"/>
    <lineage>
        <taxon>Eukaryota</taxon>
        <taxon>Viridiplantae</taxon>
        <taxon>Streptophyta</taxon>
        <taxon>Embryophyta</taxon>
        <taxon>Tracheophyta</taxon>
        <taxon>Spermatophyta</taxon>
        <taxon>Magnoliopsida</taxon>
        <taxon>Liliopsida</taxon>
        <taxon>Poales</taxon>
        <taxon>Poaceae</taxon>
        <taxon>PACMAD clade</taxon>
        <taxon>Chloridoideae</taxon>
        <taxon>Eragrostideae</taxon>
        <taxon>Eragrostidinae</taxon>
        <taxon>Eragrostis</taxon>
    </lineage>
</organism>
<keyword evidence="10" id="KW-1185">Reference proteome</keyword>
<evidence type="ECO:0000256" key="5">
    <source>
        <dbReference type="ARBA" id="ARBA00023242"/>
    </source>
</evidence>
<keyword evidence="4" id="KW-0159">Chromosome partition</keyword>
<dbReference type="GO" id="GO:0003682">
    <property type="term" value="F:chromatin binding"/>
    <property type="evidence" value="ECO:0007669"/>
    <property type="project" value="TreeGrafter"/>
</dbReference>
<feature type="region of interest" description="Disordered" evidence="7">
    <location>
        <begin position="110"/>
        <end position="145"/>
    </location>
</feature>
<dbReference type="GO" id="GO:0007059">
    <property type="term" value="P:chromosome segregation"/>
    <property type="evidence" value="ECO:0007669"/>
    <property type="project" value="UniProtKB-KW"/>
</dbReference>
<evidence type="ECO:0000256" key="6">
    <source>
        <dbReference type="ARBA" id="ARBA00064543"/>
    </source>
</evidence>
<gene>
    <name evidence="9" type="ORF">EJB05_08656</name>
</gene>
<dbReference type="Gene3D" id="1.10.10.580">
    <property type="entry name" value="Structural maintenance of chromosome 1. Chain E"/>
    <property type="match status" value="1"/>
</dbReference>
<dbReference type="InterPro" id="IPR006909">
    <property type="entry name" value="Rad21/Rec8_C_eu"/>
</dbReference>
<evidence type="ECO:0000256" key="1">
    <source>
        <dbReference type="ARBA" id="ARBA00004123"/>
    </source>
</evidence>
<dbReference type="GO" id="GO:0007062">
    <property type="term" value="P:sister chromatid cohesion"/>
    <property type="evidence" value="ECO:0007669"/>
    <property type="project" value="InterPro"/>
</dbReference>
<name>A0A5J9W0K9_9POAL</name>
<dbReference type="InterPro" id="IPR023093">
    <property type="entry name" value="ScpA-like_C"/>
</dbReference>
<evidence type="ECO:0000313" key="10">
    <source>
        <dbReference type="Proteomes" id="UP000324897"/>
    </source>
</evidence>
<dbReference type="Gramene" id="TVU42262">
    <property type="protein sequence ID" value="TVU42262"/>
    <property type="gene ID" value="EJB05_08656"/>
</dbReference>
<evidence type="ECO:0000256" key="3">
    <source>
        <dbReference type="ARBA" id="ARBA00022776"/>
    </source>
</evidence>
<feature type="domain" description="Rad21/Rec8-like protein C-terminal eukaryotic" evidence="8">
    <location>
        <begin position="248"/>
        <end position="300"/>
    </location>
</feature>
<keyword evidence="3" id="KW-0132">Cell division</keyword>
<evidence type="ECO:0000256" key="4">
    <source>
        <dbReference type="ARBA" id="ARBA00022829"/>
    </source>
</evidence>
<dbReference type="GO" id="GO:1990414">
    <property type="term" value="P:replication-born double-strand break repair via sister chromatid exchange"/>
    <property type="evidence" value="ECO:0007669"/>
    <property type="project" value="TreeGrafter"/>
</dbReference>
<comment type="subunit">
    <text evidence="6">Component of the cohesin complex.</text>
</comment>
<evidence type="ECO:0000313" key="9">
    <source>
        <dbReference type="EMBL" id="TVU42262.1"/>
    </source>
</evidence>
<dbReference type="PANTHER" id="PTHR12585:SF55">
    <property type="entry name" value="SISTER CHROMATID COHESION 1 PROTEIN 3"/>
    <property type="match status" value="1"/>
</dbReference>
<sequence length="306" mass="33975">MKTLHSLLRHSWLSGYSTWSNSSLKIYMRKQIDGIELCNLVGKRRKLPLTALEMWKVRRMSRSNSFFLVPLLHGMCTNLHATYERNFPCVSSPEPEVGVGNGGCQDALPGCQPFEHSSGNGDAQPEPLPTSESPGKYDDDTLPELPRFSASEHMSPWITDGDSAFKTPSTDIPASDGNYPLDQQNTRDSGYMASLFPIDEDNCDQPRIPGLISTPGTGSTGLESMSARTRVAAQCFKNHTPSNSSDEQQRKLSLNGLLVGRTRKEAARMFFETMVLKSYDYIDVQQEEPYANIEISVKPSLFAAKL</sequence>
<evidence type="ECO:0000256" key="7">
    <source>
        <dbReference type="SAM" id="MobiDB-lite"/>
    </source>
</evidence>
<proteinExistence type="inferred from homology"/>
<dbReference type="AlphaFoldDB" id="A0A5J9W0K9"/>
<dbReference type="Pfam" id="PF04824">
    <property type="entry name" value="Rad21_Rec8"/>
    <property type="match status" value="1"/>
</dbReference>
<dbReference type="GO" id="GO:0008278">
    <property type="term" value="C:cohesin complex"/>
    <property type="evidence" value="ECO:0007669"/>
    <property type="project" value="InterPro"/>
</dbReference>
<dbReference type="PANTHER" id="PTHR12585">
    <property type="entry name" value="SCC1 / RAD21 FAMILY MEMBER"/>
    <property type="match status" value="1"/>
</dbReference>